<evidence type="ECO:0000313" key="2">
    <source>
        <dbReference type="EMBL" id="SUU35738.1"/>
    </source>
</evidence>
<accession>A0A263HD03</accession>
<dbReference type="OrthoDB" id="5781652at2"/>
<dbReference type="Proteomes" id="UP000215738">
    <property type="component" value="Unassembled WGS sequence"/>
</dbReference>
<dbReference type="Proteomes" id="UP000254507">
    <property type="component" value="Unassembled WGS sequence"/>
</dbReference>
<organism evidence="2 4">
    <name type="scientific">Actinobacillus seminis</name>
    <dbReference type="NCBI Taxonomy" id="722"/>
    <lineage>
        <taxon>Bacteria</taxon>
        <taxon>Pseudomonadati</taxon>
        <taxon>Pseudomonadota</taxon>
        <taxon>Gammaproteobacteria</taxon>
        <taxon>Pasteurellales</taxon>
        <taxon>Pasteurellaceae</taxon>
        <taxon>Actinobacillus</taxon>
    </lineage>
</organism>
<gene>
    <name evidence="1" type="ORF">CFY87_04155</name>
    <name evidence="2" type="ORF">NCTC10851_00975</name>
</gene>
<evidence type="ECO:0000313" key="3">
    <source>
        <dbReference type="Proteomes" id="UP000215738"/>
    </source>
</evidence>
<dbReference type="EMBL" id="UFSB01000001">
    <property type="protein sequence ID" value="SUU35738.1"/>
    <property type="molecule type" value="Genomic_DNA"/>
</dbReference>
<dbReference type="AlphaFoldDB" id="A0A263HD03"/>
<dbReference type="InterPro" id="IPR010412">
    <property type="entry name" value="DUF1007"/>
</dbReference>
<name>A0A263HD03_9PAST</name>
<sequence length="225" mass="26402">MNNRYFNKIRFLIVKKLFKLISLIWFFYVTQAVAHPHAFITMKSKPLVKDQQLTGFTLELLLDEMSSSSILYDLKNSNNDKVARQKLVDEVIENIINEHYFSYAYDKQGKKIKFKRQPQNYGMKENGMQVLYYFDFLLAKPQPLKDNRVELLTYDKTYYVSMMYDQTNGETVDFSALPQNCQGTVIEPNYDEKIQEYAASLDRSQRNVDSSLGIIFAQKVNIDCK</sequence>
<reference evidence="2 4" key="2">
    <citation type="submission" date="2018-06" db="EMBL/GenBank/DDBJ databases">
        <authorList>
            <consortium name="Pathogen Informatics"/>
            <person name="Doyle S."/>
        </authorList>
    </citation>
    <scope>NUCLEOTIDE SEQUENCE [LARGE SCALE GENOMIC DNA]</scope>
    <source>
        <strain evidence="2 4">NCTC10851</strain>
    </source>
</reference>
<dbReference type="InterPro" id="IPR016537">
    <property type="entry name" value="UCP008159_ABC"/>
</dbReference>
<protein>
    <submittedName>
        <fullName evidence="1">ABC transporter permease</fullName>
    </submittedName>
    <submittedName>
        <fullName evidence="2">ABC transporter substrate-binding protein</fullName>
    </submittedName>
</protein>
<proteinExistence type="predicted"/>
<dbReference type="Pfam" id="PF06226">
    <property type="entry name" value="DUF1007"/>
    <property type="match status" value="1"/>
</dbReference>
<dbReference type="InParanoid" id="A0A263HD03"/>
<keyword evidence="3" id="KW-1185">Reference proteome</keyword>
<evidence type="ECO:0000313" key="4">
    <source>
        <dbReference type="Proteomes" id="UP000254507"/>
    </source>
</evidence>
<dbReference type="PIRSF" id="PIRSF008159">
    <property type="entry name" value="UCP008159_ABC"/>
    <property type="match status" value="1"/>
</dbReference>
<evidence type="ECO:0000313" key="1">
    <source>
        <dbReference type="EMBL" id="OZN25335.1"/>
    </source>
</evidence>
<dbReference type="EMBL" id="NLFK01000003">
    <property type="protein sequence ID" value="OZN25335.1"/>
    <property type="molecule type" value="Genomic_DNA"/>
</dbReference>
<reference evidence="1 3" key="1">
    <citation type="submission" date="2017-07" db="EMBL/GenBank/DDBJ databases">
        <title>Virulence factors identified in Actinobacillus seminis.</title>
        <authorList>
            <person name="Negrete-Abascal E."/>
            <person name="Vaca-Pacheco S."/>
            <person name="Montes-Garcia F."/>
            <person name="Leyto-Gil A.M."/>
            <person name="Fragoso-Garcia E."/>
            <person name="Carvente-Garcia R."/>
            <person name="Perez-Agueros S."/>
            <person name="Castelan-Sanchez H.G."/>
            <person name="Garcia-Molina A."/>
            <person name="Villamar T.E."/>
            <person name="Vazquez-Cruz C."/>
        </authorList>
    </citation>
    <scope>NUCLEOTIDE SEQUENCE [LARGE SCALE GENOMIC DNA]</scope>
    <source>
        <strain evidence="1 3">ATCC 15768</strain>
    </source>
</reference>